<reference evidence="1" key="1">
    <citation type="submission" date="2022-07" db="EMBL/GenBank/DDBJ databases">
        <title>Genome Sequence of Physisporinus lineatus.</title>
        <authorList>
            <person name="Buettner E."/>
        </authorList>
    </citation>
    <scope>NUCLEOTIDE SEQUENCE</scope>
    <source>
        <strain evidence="1">VT162</strain>
    </source>
</reference>
<name>A0AAD5UVT4_9APHY</name>
<sequence length="130" mass="14799">MDPLASSLLSIVEVGISAYSLNKPSALRRKGDKYLDGTISTMKDVLEHRDFISPQELEDLQRELEKYASPLLSSADFVPVCRHEPLLTSLEETQETIANQPRSPLYLYPLYKQSKQYKDEAKALNERVQV</sequence>
<organism evidence="1 2">
    <name type="scientific">Meripilus lineatus</name>
    <dbReference type="NCBI Taxonomy" id="2056292"/>
    <lineage>
        <taxon>Eukaryota</taxon>
        <taxon>Fungi</taxon>
        <taxon>Dikarya</taxon>
        <taxon>Basidiomycota</taxon>
        <taxon>Agaricomycotina</taxon>
        <taxon>Agaricomycetes</taxon>
        <taxon>Polyporales</taxon>
        <taxon>Meripilaceae</taxon>
        <taxon>Meripilus</taxon>
    </lineage>
</organism>
<evidence type="ECO:0000313" key="1">
    <source>
        <dbReference type="EMBL" id="KAJ3477323.1"/>
    </source>
</evidence>
<dbReference type="Proteomes" id="UP001212997">
    <property type="component" value="Unassembled WGS sequence"/>
</dbReference>
<dbReference type="EMBL" id="JANAWD010000607">
    <property type="protein sequence ID" value="KAJ3477323.1"/>
    <property type="molecule type" value="Genomic_DNA"/>
</dbReference>
<proteinExistence type="predicted"/>
<comment type="caution">
    <text evidence="1">The sequence shown here is derived from an EMBL/GenBank/DDBJ whole genome shotgun (WGS) entry which is preliminary data.</text>
</comment>
<keyword evidence="2" id="KW-1185">Reference proteome</keyword>
<dbReference type="AlphaFoldDB" id="A0AAD5UVT4"/>
<protein>
    <submittedName>
        <fullName evidence="1">Uncharacterized protein</fullName>
    </submittedName>
</protein>
<gene>
    <name evidence="1" type="ORF">NLI96_g10549</name>
</gene>
<evidence type="ECO:0000313" key="2">
    <source>
        <dbReference type="Proteomes" id="UP001212997"/>
    </source>
</evidence>
<accession>A0AAD5UVT4</accession>